<dbReference type="Proteomes" id="UP000184520">
    <property type="component" value="Unassembled WGS sequence"/>
</dbReference>
<dbReference type="AlphaFoldDB" id="A0A1M5K955"/>
<dbReference type="RefSeq" id="WP_073322655.1">
    <property type="nucleotide sequence ID" value="NZ_FQWD01000003.1"/>
</dbReference>
<dbReference type="Gene3D" id="3.40.630.30">
    <property type="match status" value="1"/>
</dbReference>
<dbReference type="GO" id="GO:0005840">
    <property type="term" value="C:ribosome"/>
    <property type="evidence" value="ECO:0007669"/>
    <property type="project" value="UniProtKB-KW"/>
</dbReference>
<name>A0A1M5K955_9ALTE</name>
<dbReference type="STRING" id="634436.SAMN05216361_2415"/>
<feature type="domain" description="N-acetyltransferase" evidence="3">
    <location>
        <begin position="8"/>
        <end position="154"/>
    </location>
</feature>
<dbReference type="InterPro" id="IPR021770">
    <property type="entry name" value="DUF3335"/>
</dbReference>
<organism evidence="4 5">
    <name type="scientific">Marisediminitalea aggregata</name>
    <dbReference type="NCBI Taxonomy" id="634436"/>
    <lineage>
        <taxon>Bacteria</taxon>
        <taxon>Pseudomonadati</taxon>
        <taxon>Pseudomonadota</taxon>
        <taxon>Gammaproteobacteria</taxon>
        <taxon>Alteromonadales</taxon>
        <taxon>Alteromonadaceae</taxon>
        <taxon>Marisediminitalea</taxon>
    </lineage>
</organism>
<dbReference type="PANTHER" id="PTHR43877">
    <property type="entry name" value="AMINOALKYLPHOSPHONATE N-ACETYLTRANSFERASE-RELATED-RELATED"/>
    <property type="match status" value="1"/>
</dbReference>
<dbReference type="InterPro" id="IPR050832">
    <property type="entry name" value="Bact_Acetyltransf"/>
</dbReference>
<dbReference type="GO" id="GO:0016747">
    <property type="term" value="F:acyltransferase activity, transferring groups other than amino-acyl groups"/>
    <property type="evidence" value="ECO:0007669"/>
    <property type="project" value="InterPro"/>
</dbReference>
<accession>A0A1M5K955</accession>
<evidence type="ECO:0000259" key="3">
    <source>
        <dbReference type="PROSITE" id="PS51186"/>
    </source>
</evidence>
<evidence type="ECO:0000313" key="5">
    <source>
        <dbReference type="Proteomes" id="UP000184520"/>
    </source>
</evidence>
<dbReference type="CDD" id="cd04301">
    <property type="entry name" value="NAT_SF"/>
    <property type="match status" value="1"/>
</dbReference>
<dbReference type="PROSITE" id="PS51186">
    <property type="entry name" value="GNAT"/>
    <property type="match status" value="1"/>
</dbReference>
<dbReference type="InterPro" id="IPR016181">
    <property type="entry name" value="Acyl_CoA_acyltransferase"/>
</dbReference>
<dbReference type="Pfam" id="PF11814">
    <property type="entry name" value="DUF3335"/>
    <property type="match status" value="1"/>
</dbReference>
<evidence type="ECO:0000313" key="4">
    <source>
        <dbReference type="EMBL" id="SHG49278.1"/>
    </source>
</evidence>
<dbReference type="Pfam" id="PF00583">
    <property type="entry name" value="Acetyltransf_1"/>
    <property type="match status" value="1"/>
</dbReference>
<dbReference type="EMBL" id="FQWD01000003">
    <property type="protein sequence ID" value="SHG49278.1"/>
    <property type="molecule type" value="Genomic_DNA"/>
</dbReference>
<keyword evidence="4" id="KW-0689">Ribosomal protein</keyword>
<protein>
    <submittedName>
        <fullName evidence="4">Ribosomal protein S18 acetylase RimI</fullName>
    </submittedName>
</protein>
<keyword evidence="4" id="KW-0687">Ribonucleoprotein</keyword>
<keyword evidence="2" id="KW-0012">Acyltransferase</keyword>
<reference evidence="5" key="1">
    <citation type="submission" date="2016-11" db="EMBL/GenBank/DDBJ databases">
        <authorList>
            <person name="Varghese N."/>
            <person name="Submissions S."/>
        </authorList>
    </citation>
    <scope>NUCLEOTIDE SEQUENCE [LARGE SCALE GENOMIC DNA]</scope>
    <source>
        <strain evidence="5">CGMCC 1.8995</strain>
    </source>
</reference>
<keyword evidence="5" id="KW-1185">Reference proteome</keyword>
<dbReference type="OrthoDB" id="27442at2"/>
<dbReference type="InterPro" id="IPR000182">
    <property type="entry name" value="GNAT_dom"/>
</dbReference>
<proteinExistence type="predicted"/>
<sequence length="382" mass="43658">MAISVGQWQLRGGAISDLNKLVALENHCFSNDRLSRRSFRHYLTAKNAELVVADSDGQLLGYGLLLLRRGTLLTRLYSLAVHEDARGQRLAEAMVLWLEQRATARGKRYMRLEVAEHNQSAQRLYERMGFLPFGMFEHYYEDDTNAIRMQKALPLSGPEKTLRRCPWYQQTTEFTCGPASLLMAMAMLDHSRVPNQRDEFSIWREANTVYMTSGPAGTHPIGLAMAAQARGFDVKVYLNQGAPLFVDGVRNEHKRQTLQAVEENFFNEAEQQQLPVFYLDWLTRLDNYQNMQDCALVCLISTYRFDRTKAPHWVVVTAIDDQCVYIHDPDPSTPGAMDYQHVPIAREDFIRMASYGKRKIKAAIVLRQQAQSLVCSDLDLAV</sequence>
<gene>
    <name evidence="4" type="ORF">SAMN05216361_2415</name>
</gene>
<dbReference type="Gene3D" id="3.90.70.10">
    <property type="entry name" value="Cysteine proteinases"/>
    <property type="match status" value="1"/>
</dbReference>
<dbReference type="SUPFAM" id="SSF55729">
    <property type="entry name" value="Acyl-CoA N-acyltransferases (Nat)"/>
    <property type="match status" value="1"/>
</dbReference>
<dbReference type="PANTHER" id="PTHR43877:SF2">
    <property type="entry name" value="AMINOALKYLPHOSPHONATE N-ACETYLTRANSFERASE-RELATED"/>
    <property type="match status" value="1"/>
</dbReference>
<keyword evidence="1" id="KW-0808">Transferase</keyword>
<evidence type="ECO:0000256" key="2">
    <source>
        <dbReference type="ARBA" id="ARBA00023315"/>
    </source>
</evidence>
<evidence type="ECO:0000256" key="1">
    <source>
        <dbReference type="ARBA" id="ARBA00022679"/>
    </source>
</evidence>